<organism evidence="2 3">
    <name type="scientific">Gossypium armourianum</name>
    <dbReference type="NCBI Taxonomy" id="34283"/>
    <lineage>
        <taxon>Eukaryota</taxon>
        <taxon>Viridiplantae</taxon>
        <taxon>Streptophyta</taxon>
        <taxon>Embryophyta</taxon>
        <taxon>Tracheophyta</taxon>
        <taxon>Spermatophyta</taxon>
        <taxon>Magnoliopsida</taxon>
        <taxon>eudicotyledons</taxon>
        <taxon>Gunneridae</taxon>
        <taxon>Pentapetalae</taxon>
        <taxon>rosids</taxon>
        <taxon>malvids</taxon>
        <taxon>Malvales</taxon>
        <taxon>Malvaceae</taxon>
        <taxon>Malvoideae</taxon>
        <taxon>Gossypium</taxon>
    </lineage>
</organism>
<keyword evidence="3" id="KW-1185">Reference proteome</keyword>
<accession>A0A7J9INC4</accession>
<protein>
    <submittedName>
        <fullName evidence="2">Uncharacterized protein</fullName>
    </submittedName>
</protein>
<evidence type="ECO:0000256" key="1">
    <source>
        <dbReference type="SAM" id="Phobius"/>
    </source>
</evidence>
<sequence length="36" mass="4187">MIMLIGKNMEIRLIILIVMIMGAYLGQKMMIIVMFL</sequence>
<keyword evidence="1" id="KW-1133">Transmembrane helix</keyword>
<comment type="caution">
    <text evidence="2">The sequence shown here is derived from an EMBL/GenBank/DDBJ whole genome shotgun (WGS) entry which is preliminary data.</text>
</comment>
<reference evidence="2 3" key="1">
    <citation type="journal article" date="2019" name="Genome Biol. Evol.">
        <title>Insights into the evolution of the New World diploid cottons (Gossypium, subgenus Houzingenia) based on genome sequencing.</title>
        <authorList>
            <person name="Grover C.E."/>
            <person name="Arick M.A. 2nd"/>
            <person name="Thrash A."/>
            <person name="Conover J.L."/>
            <person name="Sanders W.S."/>
            <person name="Peterson D.G."/>
            <person name="Frelichowski J.E."/>
            <person name="Scheffler J.A."/>
            <person name="Scheffler B.E."/>
            <person name="Wendel J.F."/>
        </authorList>
    </citation>
    <scope>NUCLEOTIDE SEQUENCE [LARGE SCALE GENOMIC DNA]</scope>
    <source>
        <strain evidence="2">6</strain>
        <tissue evidence="2">Leaf</tissue>
    </source>
</reference>
<dbReference type="Proteomes" id="UP000593575">
    <property type="component" value="Unassembled WGS sequence"/>
</dbReference>
<keyword evidence="1" id="KW-0812">Transmembrane</keyword>
<evidence type="ECO:0000313" key="2">
    <source>
        <dbReference type="EMBL" id="MBA0823298.1"/>
    </source>
</evidence>
<dbReference type="AlphaFoldDB" id="A0A7J9INC4"/>
<keyword evidence="1" id="KW-0472">Membrane</keyword>
<evidence type="ECO:0000313" key="3">
    <source>
        <dbReference type="Proteomes" id="UP000593575"/>
    </source>
</evidence>
<feature type="transmembrane region" description="Helical" evidence="1">
    <location>
        <begin position="12"/>
        <end position="35"/>
    </location>
</feature>
<gene>
    <name evidence="2" type="ORF">Goarm_020037</name>
</gene>
<name>A0A7J9INC4_9ROSI</name>
<proteinExistence type="predicted"/>
<dbReference type="EMBL" id="JABFAE010000002">
    <property type="protein sequence ID" value="MBA0823298.1"/>
    <property type="molecule type" value="Genomic_DNA"/>
</dbReference>